<dbReference type="SUPFAM" id="SSF55781">
    <property type="entry name" value="GAF domain-like"/>
    <property type="match status" value="1"/>
</dbReference>
<dbReference type="Gene3D" id="3.30.450.40">
    <property type="match status" value="1"/>
</dbReference>
<dbReference type="Pfam" id="PF01590">
    <property type="entry name" value="GAF"/>
    <property type="match status" value="1"/>
</dbReference>
<dbReference type="SMART" id="SM00065">
    <property type="entry name" value="GAF"/>
    <property type="match status" value="1"/>
</dbReference>
<evidence type="ECO:0000313" key="2">
    <source>
        <dbReference type="EMBL" id="GLY75613.1"/>
    </source>
</evidence>
<dbReference type="AlphaFoldDB" id="A0A9W6RH35"/>
<dbReference type="InterPro" id="IPR003018">
    <property type="entry name" value="GAF"/>
</dbReference>
<sequence length="213" mass="22334">MRVLTDPPESTDITQRRLLQSIVEVARSVFGAAAASVFLVDRANGDLVFEAVAGEGENQLPGTRFPGGTGIAGWAVMGGQPLLVDDVAESPRFARAAAESTGYVPRSIMAAPLIADGECIGVLEVLDRDSRPRGDLGDMDSLGLLATEMATVLELLVRLRHDTGAARAVEVARFDLPLLQRVAERLPTASEQVGATVTKLLTMADELLAGGGA</sequence>
<proteinExistence type="predicted"/>
<comment type="caution">
    <text evidence="2">The sequence shown here is derived from an EMBL/GenBank/DDBJ whole genome shotgun (WGS) entry which is preliminary data.</text>
</comment>
<feature type="domain" description="GAF" evidence="1">
    <location>
        <begin position="14"/>
        <end position="163"/>
    </location>
</feature>
<dbReference type="EMBL" id="BSTJ01000004">
    <property type="protein sequence ID" value="GLY75613.1"/>
    <property type="molecule type" value="Genomic_DNA"/>
</dbReference>
<accession>A0A9W6RH35</accession>
<dbReference type="Proteomes" id="UP001165135">
    <property type="component" value="Unassembled WGS sequence"/>
</dbReference>
<organism evidence="2 3">
    <name type="scientific">Actinoallomurus iriomotensis</name>
    <dbReference type="NCBI Taxonomy" id="478107"/>
    <lineage>
        <taxon>Bacteria</taxon>
        <taxon>Bacillati</taxon>
        <taxon>Actinomycetota</taxon>
        <taxon>Actinomycetes</taxon>
        <taxon>Streptosporangiales</taxon>
        <taxon>Thermomonosporaceae</taxon>
        <taxon>Actinoallomurus</taxon>
    </lineage>
</organism>
<dbReference type="InterPro" id="IPR029016">
    <property type="entry name" value="GAF-like_dom_sf"/>
</dbReference>
<evidence type="ECO:0000259" key="1">
    <source>
        <dbReference type="SMART" id="SM00065"/>
    </source>
</evidence>
<name>A0A9W6RH35_9ACTN</name>
<evidence type="ECO:0000313" key="3">
    <source>
        <dbReference type="Proteomes" id="UP001165135"/>
    </source>
</evidence>
<reference evidence="2" key="1">
    <citation type="submission" date="2023-03" db="EMBL/GenBank/DDBJ databases">
        <title>Actinoallomurus iriomotensis NBRC 103681.</title>
        <authorList>
            <person name="Ichikawa N."/>
            <person name="Sato H."/>
            <person name="Tonouchi N."/>
        </authorList>
    </citation>
    <scope>NUCLEOTIDE SEQUENCE</scope>
    <source>
        <strain evidence="2">NBRC 103681</strain>
    </source>
</reference>
<gene>
    <name evidence="2" type="ORF">Airi01_038800</name>
</gene>
<protein>
    <recommendedName>
        <fullName evidence="1">GAF domain-containing protein</fullName>
    </recommendedName>
</protein>